<dbReference type="InterPro" id="IPR000014">
    <property type="entry name" value="PAS"/>
</dbReference>
<evidence type="ECO:0000259" key="8">
    <source>
        <dbReference type="PROSITE" id="PS50113"/>
    </source>
</evidence>
<dbReference type="Proteomes" id="UP000219215">
    <property type="component" value="Chromosome DPRO"/>
</dbReference>
<dbReference type="GO" id="GO:0000155">
    <property type="term" value="F:phosphorelay sensor kinase activity"/>
    <property type="evidence" value="ECO:0007669"/>
    <property type="project" value="InterPro"/>
</dbReference>
<dbReference type="Pfam" id="PF02518">
    <property type="entry name" value="HATPase_c"/>
    <property type="match status" value="1"/>
</dbReference>
<dbReference type="NCBIfam" id="TIGR00229">
    <property type="entry name" value="sensory_box"/>
    <property type="match status" value="5"/>
</dbReference>
<organism evidence="9 10">
    <name type="scientific">Pseudodesulfovibrio profundus</name>
    <dbReference type="NCBI Taxonomy" id="57320"/>
    <lineage>
        <taxon>Bacteria</taxon>
        <taxon>Pseudomonadati</taxon>
        <taxon>Thermodesulfobacteriota</taxon>
        <taxon>Desulfovibrionia</taxon>
        <taxon>Desulfovibrionales</taxon>
        <taxon>Desulfovibrionaceae</taxon>
    </lineage>
</organism>
<dbReference type="Gene3D" id="1.20.5.1930">
    <property type="match status" value="1"/>
</dbReference>
<dbReference type="SUPFAM" id="SSF55785">
    <property type="entry name" value="PYP-like sensor domain (PAS domain)"/>
    <property type="match status" value="6"/>
</dbReference>
<dbReference type="PANTHER" id="PTHR43304">
    <property type="entry name" value="PHYTOCHROME-LIKE PROTEIN CPH1"/>
    <property type="match status" value="1"/>
</dbReference>
<dbReference type="Gene3D" id="3.30.565.10">
    <property type="entry name" value="Histidine kinase-like ATPase, C-terminal domain"/>
    <property type="match status" value="1"/>
</dbReference>
<keyword evidence="5 9" id="KW-0418">Kinase</keyword>
<dbReference type="InterPro" id="IPR011712">
    <property type="entry name" value="Sig_transdc_His_kin_sub3_dim/P"/>
</dbReference>
<keyword evidence="10" id="KW-1185">Reference proteome</keyword>
<keyword evidence="6" id="KW-0175">Coiled coil</keyword>
<dbReference type="EMBL" id="LT907975">
    <property type="protein sequence ID" value="SOB59207.1"/>
    <property type="molecule type" value="Genomic_DNA"/>
</dbReference>
<feature type="domain" description="PAS" evidence="7">
    <location>
        <begin position="406"/>
        <end position="478"/>
    </location>
</feature>
<feature type="coiled-coil region" evidence="6">
    <location>
        <begin position="837"/>
        <end position="871"/>
    </location>
</feature>
<dbReference type="Pfam" id="PF07730">
    <property type="entry name" value="HisKA_3"/>
    <property type="match status" value="1"/>
</dbReference>
<dbReference type="OrthoDB" id="6231at2"/>
<dbReference type="InterPro" id="IPR035965">
    <property type="entry name" value="PAS-like_dom_sf"/>
</dbReference>
<evidence type="ECO:0000256" key="3">
    <source>
        <dbReference type="ARBA" id="ARBA00022553"/>
    </source>
</evidence>
<evidence type="ECO:0000256" key="1">
    <source>
        <dbReference type="ARBA" id="ARBA00000085"/>
    </source>
</evidence>
<dbReference type="PROSITE" id="PS50112">
    <property type="entry name" value="PAS"/>
    <property type="match status" value="4"/>
</dbReference>
<dbReference type="GO" id="GO:0016020">
    <property type="term" value="C:membrane"/>
    <property type="evidence" value="ECO:0007669"/>
    <property type="project" value="InterPro"/>
</dbReference>
<dbReference type="AlphaFoldDB" id="A0A2C8F9M6"/>
<accession>A0A2C8F9M6</accession>
<evidence type="ECO:0000256" key="6">
    <source>
        <dbReference type="SAM" id="Coils"/>
    </source>
</evidence>
<dbReference type="SMART" id="SM00086">
    <property type="entry name" value="PAC"/>
    <property type="match status" value="6"/>
</dbReference>
<feature type="domain" description="PAS" evidence="7">
    <location>
        <begin position="145"/>
        <end position="200"/>
    </location>
</feature>
<evidence type="ECO:0000259" key="7">
    <source>
        <dbReference type="PROSITE" id="PS50112"/>
    </source>
</evidence>
<feature type="domain" description="PAS" evidence="7">
    <location>
        <begin position="274"/>
        <end position="317"/>
    </location>
</feature>
<evidence type="ECO:0000313" key="10">
    <source>
        <dbReference type="Proteomes" id="UP000219215"/>
    </source>
</evidence>
<feature type="domain" description="PAC" evidence="8">
    <location>
        <begin position="221"/>
        <end position="273"/>
    </location>
</feature>
<protein>
    <recommendedName>
        <fullName evidence="2">histidine kinase</fullName>
        <ecNumber evidence="2">2.7.13.3</ecNumber>
    </recommendedName>
</protein>
<dbReference type="Gene3D" id="3.30.450.20">
    <property type="entry name" value="PAS domain"/>
    <property type="match status" value="6"/>
</dbReference>
<feature type="domain" description="PAS" evidence="7">
    <location>
        <begin position="698"/>
        <end position="767"/>
    </location>
</feature>
<dbReference type="PROSITE" id="PS50113">
    <property type="entry name" value="PAC"/>
    <property type="match status" value="3"/>
</dbReference>
<feature type="domain" description="PAC" evidence="8">
    <location>
        <begin position="482"/>
        <end position="537"/>
    </location>
</feature>
<dbReference type="InterPro" id="IPR000700">
    <property type="entry name" value="PAS-assoc_C"/>
</dbReference>
<dbReference type="CDD" id="cd00130">
    <property type="entry name" value="PAS"/>
    <property type="match status" value="5"/>
</dbReference>
<evidence type="ECO:0000256" key="4">
    <source>
        <dbReference type="ARBA" id="ARBA00022679"/>
    </source>
</evidence>
<dbReference type="PANTHER" id="PTHR43304:SF1">
    <property type="entry name" value="PAC DOMAIN-CONTAINING PROTEIN"/>
    <property type="match status" value="1"/>
</dbReference>
<dbReference type="SUPFAM" id="SSF55874">
    <property type="entry name" value="ATPase domain of HSP90 chaperone/DNA topoisomerase II/histidine kinase"/>
    <property type="match status" value="1"/>
</dbReference>
<keyword evidence="3" id="KW-0597">Phosphoprotein</keyword>
<dbReference type="SMART" id="SM00091">
    <property type="entry name" value="PAS"/>
    <property type="match status" value="5"/>
</dbReference>
<dbReference type="Pfam" id="PF00989">
    <property type="entry name" value="PAS"/>
    <property type="match status" value="1"/>
</dbReference>
<dbReference type="RefSeq" id="WP_097012112.1">
    <property type="nucleotide sequence ID" value="NZ_LT907975.1"/>
</dbReference>
<dbReference type="InterPro" id="IPR001610">
    <property type="entry name" value="PAC"/>
</dbReference>
<sequence>MSDLPVEYSWDISQQLESNPHLFKLILGASGVAMSLRDTELRPIYMNQAFLDYYGYSEHEARNSQKDKVLTKETIRLYDEEVLPALRAGQSWEGEYSIRTASGRQCMVLGRFDPVLDKEGRFKLAVSVMRDASHSLKLRNALTQTERHLKFLSENTSDCLFRLRLQDGRYDYISSAVKSITGYTPQEFYQTPRLFDQLAPAEWKETLALWWREIQGGNCRYEYTMPIRHKTLGIRWVNQRVTVVNDDKGAAIAVEGIITDVTKAKEAEEALKASEEKFRFLAERMTDVVWLMDNDMNFIYATPSAKKLWGYTPDEMVRLDYRELFTDVGLGMLKEAYELRALAEARGDYEYVNHLEMPHIHKHGYWVWSDTSVRRLYDHTNRPVGYQGVSRDISDRKDSENALRASEQKYRLLVENVTDVVWTQDNMSRFTYVTPSAEQLWGYPVEELMQLDYRDLFTPESRLLLEQAKTQRKAVEVRGNYTANERQVFEHLRKDGTTVWAESVVRRTFDPNGTPSGYLGVSRDITERKSAENALLQSENRFRSLFEESPISLWEEDLTKLKQYFDELKEQGVVNFREYFYAHPESLAHCASLVEVVAVNKATLDLLRASDKEDLIGNLDKVLTESSMAAFTEEMILLASGGCEYCGEITHRTLTGEEIWVVVHFLVPPEYKDSLSRVIVSLIDVTPRKRAEQALVESEERYRVVVENAQEGVMIIQDDKSLFVNEALEEMLGYSGDELQDRKLQSLVFEEDVPQGNLFFRRSYANDSEEEFTTLRLKTKQGEIKWVTLNIKPIMWGGRPARMEIVTDITPHKMLEKELRMAHAQMEERVTRRTAELSKANLLLTTEIEERRKAEEQILTLTQQLIRAQEDERQRISRDLHDNVAQDLSSIVLNMETLFDGGGAVEPVIRERVRSVAKVVRGAVASVRHIAYGLRPPVLDQLGLSRTLKQLCNETAGRTPMDVVFSAVGIENIKLSLDTEIHIYRMIQEALNNVCKHASASNCSVRLIGSHPDLLVRVADNGSGFDVEQRRTEVVDEKRMGLKSMEERARIIGATMDIRSKNGIGTRITFRVPIKDARSR</sequence>
<keyword evidence="4 9" id="KW-0808">Transferase</keyword>
<gene>
    <name evidence="9" type="ORF">DPRO_2301</name>
</gene>
<evidence type="ECO:0000256" key="2">
    <source>
        <dbReference type="ARBA" id="ARBA00012438"/>
    </source>
</evidence>
<dbReference type="EC" id="2.7.13.3" evidence="2"/>
<dbReference type="Pfam" id="PF08447">
    <property type="entry name" value="PAS_3"/>
    <property type="match status" value="1"/>
</dbReference>
<reference evidence="10" key="1">
    <citation type="submission" date="2017-09" db="EMBL/GenBank/DDBJ databases">
        <authorList>
            <person name="Regsiter A."/>
            <person name="William W."/>
        </authorList>
    </citation>
    <scope>NUCLEOTIDE SEQUENCE [LARGE SCALE GENOMIC DNA]</scope>
    <source>
        <strain evidence="10">500-1</strain>
    </source>
</reference>
<dbReference type="InterPro" id="IPR013767">
    <property type="entry name" value="PAS_fold"/>
</dbReference>
<dbReference type="Pfam" id="PF13426">
    <property type="entry name" value="PAS_9"/>
    <property type="match status" value="4"/>
</dbReference>
<dbReference type="InterPro" id="IPR052162">
    <property type="entry name" value="Sensor_kinase/Photoreceptor"/>
</dbReference>
<dbReference type="InterPro" id="IPR003594">
    <property type="entry name" value="HATPase_dom"/>
</dbReference>
<proteinExistence type="predicted"/>
<feature type="coiled-coil region" evidence="6">
    <location>
        <begin position="528"/>
        <end position="571"/>
    </location>
</feature>
<dbReference type="KEGG" id="pprf:DPRO_2301"/>
<evidence type="ECO:0000313" key="9">
    <source>
        <dbReference type="EMBL" id="SOB59207.1"/>
    </source>
</evidence>
<evidence type="ECO:0000256" key="5">
    <source>
        <dbReference type="ARBA" id="ARBA00022777"/>
    </source>
</evidence>
<dbReference type="GO" id="GO:0046983">
    <property type="term" value="F:protein dimerization activity"/>
    <property type="evidence" value="ECO:0007669"/>
    <property type="project" value="InterPro"/>
</dbReference>
<dbReference type="GO" id="GO:0006355">
    <property type="term" value="P:regulation of DNA-templated transcription"/>
    <property type="evidence" value="ECO:0007669"/>
    <property type="project" value="InterPro"/>
</dbReference>
<dbReference type="InterPro" id="IPR036890">
    <property type="entry name" value="HATPase_C_sf"/>
</dbReference>
<dbReference type="CDD" id="cd16917">
    <property type="entry name" value="HATPase_UhpB-NarQ-NarX-like"/>
    <property type="match status" value="1"/>
</dbReference>
<dbReference type="SMART" id="SM00387">
    <property type="entry name" value="HATPase_c"/>
    <property type="match status" value="1"/>
</dbReference>
<feature type="domain" description="PAC" evidence="8">
    <location>
        <begin position="353"/>
        <end position="405"/>
    </location>
</feature>
<name>A0A2C8F9M6_9BACT</name>
<dbReference type="InterPro" id="IPR013655">
    <property type="entry name" value="PAS_fold_3"/>
</dbReference>
<comment type="catalytic activity">
    <reaction evidence="1">
        <text>ATP + protein L-histidine = ADP + protein N-phospho-L-histidine.</text>
        <dbReference type="EC" id="2.7.13.3"/>
    </reaction>
</comment>